<dbReference type="PROSITE" id="PS00107">
    <property type="entry name" value="PROTEIN_KINASE_ATP"/>
    <property type="match status" value="1"/>
</dbReference>
<evidence type="ECO:0000256" key="3">
    <source>
        <dbReference type="ARBA" id="ARBA00022741"/>
    </source>
</evidence>
<accession>A0ABM3ZTP7</accession>
<keyword evidence="9" id="KW-1185">Reference proteome</keyword>
<organism evidence="9 10">
    <name type="scientific">Ziziphus jujuba</name>
    <name type="common">Chinese jujube</name>
    <name type="synonym">Ziziphus sativa</name>
    <dbReference type="NCBI Taxonomy" id="326968"/>
    <lineage>
        <taxon>Eukaryota</taxon>
        <taxon>Viridiplantae</taxon>
        <taxon>Streptophyta</taxon>
        <taxon>Embryophyta</taxon>
        <taxon>Tracheophyta</taxon>
        <taxon>Spermatophyta</taxon>
        <taxon>Magnoliopsida</taxon>
        <taxon>eudicotyledons</taxon>
        <taxon>Gunneridae</taxon>
        <taxon>Pentapetalae</taxon>
        <taxon>rosids</taxon>
        <taxon>fabids</taxon>
        <taxon>Rosales</taxon>
        <taxon>Rhamnaceae</taxon>
        <taxon>Paliureae</taxon>
        <taxon>Ziziphus</taxon>
    </lineage>
</organism>
<dbReference type="PANTHER" id="PTHR48055:SF55">
    <property type="entry name" value="PROTEIN KINASE DOMAIN-CONTAINING PROTEIN"/>
    <property type="match status" value="1"/>
</dbReference>
<evidence type="ECO:0000256" key="4">
    <source>
        <dbReference type="ARBA" id="ARBA00022777"/>
    </source>
</evidence>
<evidence type="ECO:0000313" key="9">
    <source>
        <dbReference type="Proteomes" id="UP001652623"/>
    </source>
</evidence>
<dbReference type="Pfam" id="PF07714">
    <property type="entry name" value="PK_Tyr_Ser-Thr"/>
    <property type="match status" value="1"/>
</dbReference>
<evidence type="ECO:0000256" key="6">
    <source>
        <dbReference type="PROSITE-ProRule" id="PRU10141"/>
    </source>
</evidence>
<evidence type="ECO:0000256" key="7">
    <source>
        <dbReference type="RuleBase" id="RU000304"/>
    </source>
</evidence>
<dbReference type="PROSITE" id="PS50011">
    <property type="entry name" value="PROTEIN_KINASE_DOM"/>
    <property type="match status" value="1"/>
</dbReference>
<feature type="binding site" evidence="6">
    <location>
        <position position="71"/>
    </location>
    <ligand>
        <name>ATP</name>
        <dbReference type="ChEBI" id="CHEBI:30616"/>
    </ligand>
</feature>
<reference evidence="10" key="1">
    <citation type="submission" date="2025-08" db="UniProtKB">
        <authorList>
            <consortium name="RefSeq"/>
        </authorList>
    </citation>
    <scope>IDENTIFICATION</scope>
    <source>
        <tissue evidence="10">Seedling</tissue>
    </source>
</reference>
<dbReference type="InterPro" id="IPR011009">
    <property type="entry name" value="Kinase-like_dom_sf"/>
</dbReference>
<dbReference type="InterPro" id="IPR017441">
    <property type="entry name" value="Protein_kinase_ATP_BS"/>
</dbReference>
<dbReference type="PROSITE" id="PS00108">
    <property type="entry name" value="PROTEIN_KINASE_ST"/>
    <property type="match status" value="1"/>
</dbReference>
<gene>
    <name evidence="10" type="primary">LOC107409953</name>
</gene>
<keyword evidence="1 7" id="KW-0723">Serine/threonine-protein kinase</keyword>
<dbReference type="SMART" id="SM00220">
    <property type="entry name" value="S_TKc"/>
    <property type="match status" value="1"/>
</dbReference>
<comment type="similarity">
    <text evidence="7">Belongs to the protein kinase superfamily.</text>
</comment>
<keyword evidence="5 6" id="KW-0067">ATP-binding</keyword>
<keyword evidence="4" id="KW-0418">Kinase</keyword>
<evidence type="ECO:0000313" key="10">
    <source>
        <dbReference type="RefSeq" id="XP_060667861.1"/>
    </source>
</evidence>
<name>A0ABM3ZTP7_ZIZJJ</name>
<dbReference type="Gene3D" id="1.10.510.10">
    <property type="entry name" value="Transferase(Phosphotransferase) domain 1"/>
    <property type="match status" value="1"/>
</dbReference>
<dbReference type="RefSeq" id="XP_060667861.1">
    <property type="nucleotide sequence ID" value="XM_060811878.1"/>
</dbReference>
<dbReference type="Proteomes" id="UP001652623">
    <property type="component" value="Chromosome 10"/>
</dbReference>
<dbReference type="InterPro" id="IPR001245">
    <property type="entry name" value="Ser-Thr/Tyr_kinase_cat_dom"/>
</dbReference>
<evidence type="ECO:0000256" key="1">
    <source>
        <dbReference type="ARBA" id="ARBA00022527"/>
    </source>
</evidence>
<dbReference type="InterPro" id="IPR000719">
    <property type="entry name" value="Prot_kinase_dom"/>
</dbReference>
<evidence type="ECO:0000256" key="2">
    <source>
        <dbReference type="ARBA" id="ARBA00022679"/>
    </source>
</evidence>
<dbReference type="InterPro" id="IPR008271">
    <property type="entry name" value="Ser/Thr_kinase_AS"/>
</dbReference>
<dbReference type="PANTHER" id="PTHR48055">
    <property type="entry name" value="LEUCINE-RICH REPEAT RECEPTOR PROTEIN KINASE EMS1"/>
    <property type="match status" value="1"/>
</dbReference>
<evidence type="ECO:0000256" key="5">
    <source>
        <dbReference type="ARBA" id="ARBA00022840"/>
    </source>
</evidence>
<dbReference type="InterPro" id="IPR051564">
    <property type="entry name" value="LRR_receptor-like_kinase"/>
</dbReference>
<dbReference type="GeneID" id="107409953"/>
<dbReference type="SUPFAM" id="SSF56112">
    <property type="entry name" value="Protein kinase-like (PK-like)"/>
    <property type="match status" value="1"/>
</dbReference>
<dbReference type="Gene3D" id="3.30.200.20">
    <property type="entry name" value="Phosphorylase Kinase, domain 1"/>
    <property type="match status" value="1"/>
</dbReference>
<evidence type="ECO:0000259" key="8">
    <source>
        <dbReference type="PROSITE" id="PS50011"/>
    </source>
</evidence>
<keyword evidence="3 6" id="KW-0547">Nucleotide-binding</keyword>
<protein>
    <submittedName>
        <fullName evidence="10">Receptor kinase-like protein Xa21</fullName>
    </submittedName>
</protein>
<keyword evidence="2" id="KW-0808">Transferase</keyword>
<feature type="domain" description="Protein kinase" evidence="8">
    <location>
        <begin position="41"/>
        <end position="319"/>
    </location>
</feature>
<proteinExistence type="inferred from homology"/>
<sequence length="363" mass="40413">MYLLIFCVLRKRRKSTNLGFTFGISLLKVSYDDLFKATDGFSEANLIGAGSFGSVYKGILSQPEAQVVAVKVLKLETSRASKSFIAECKALKRMKHRNLVRIITACSSIDFQGNDFKALIYEFMVNGSLEEWLHPTHSAKLGEEHKHLSLIDRVNISLGLAYALDYLHNHCHVPIVHCDLKPSNVLLDSDMNAHLGDFELVRFLPDASHPFSSEQISSLGIRGSIGYIAPEYGMGSEVSKSGDVYSYGILLLEIFTGKRPSDIMFRDGLNLHSFALTGLCSSVEEIVDAVLLQTEDESSSNTTRNRNNRAQNQRIHDCLISVIKIGVACSAKLQKERMHIADVVSELCHIKDRLLGTAMHREH</sequence>